<feature type="transmembrane region" description="Helical" evidence="1">
    <location>
        <begin position="69"/>
        <end position="89"/>
    </location>
</feature>
<keyword evidence="1" id="KW-1133">Transmembrane helix</keyword>
<feature type="transmembrane region" description="Helical" evidence="1">
    <location>
        <begin position="165"/>
        <end position="187"/>
    </location>
</feature>
<dbReference type="EMBL" id="BMGJ01000009">
    <property type="protein sequence ID" value="GGD68615.1"/>
    <property type="molecule type" value="Genomic_DNA"/>
</dbReference>
<keyword evidence="1" id="KW-0812">Transmembrane</keyword>
<keyword evidence="3" id="KW-1185">Reference proteome</keyword>
<feature type="transmembrane region" description="Helical" evidence="1">
    <location>
        <begin position="227"/>
        <end position="246"/>
    </location>
</feature>
<name>A0ABQ1RHS5_9ALTE</name>
<organism evidence="2 3">
    <name type="scientific">Lacimicrobium alkaliphilum</name>
    <dbReference type="NCBI Taxonomy" id="1526571"/>
    <lineage>
        <taxon>Bacteria</taxon>
        <taxon>Pseudomonadati</taxon>
        <taxon>Pseudomonadota</taxon>
        <taxon>Gammaproteobacteria</taxon>
        <taxon>Alteromonadales</taxon>
        <taxon>Alteromonadaceae</taxon>
        <taxon>Lacimicrobium</taxon>
    </lineage>
</organism>
<feature type="transmembrane region" description="Helical" evidence="1">
    <location>
        <begin position="36"/>
        <end position="57"/>
    </location>
</feature>
<reference evidence="3" key="1">
    <citation type="journal article" date="2019" name="Int. J. Syst. Evol. Microbiol.">
        <title>The Global Catalogue of Microorganisms (GCM) 10K type strain sequencing project: providing services to taxonomists for standard genome sequencing and annotation.</title>
        <authorList>
            <consortium name="The Broad Institute Genomics Platform"/>
            <consortium name="The Broad Institute Genome Sequencing Center for Infectious Disease"/>
            <person name="Wu L."/>
            <person name="Ma J."/>
        </authorList>
    </citation>
    <scope>NUCLEOTIDE SEQUENCE [LARGE SCALE GENOMIC DNA]</scope>
    <source>
        <strain evidence="3">CGMCC 1.12923</strain>
    </source>
</reference>
<dbReference type="Proteomes" id="UP000614272">
    <property type="component" value="Unassembled WGS sequence"/>
</dbReference>
<feature type="transmembrane region" description="Helical" evidence="1">
    <location>
        <begin position="130"/>
        <end position="153"/>
    </location>
</feature>
<evidence type="ECO:0000313" key="2">
    <source>
        <dbReference type="EMBL" id="GGD68615.1"/>
    </source>
</evidence>
<evidence type="ECO:0000256" key="1">
    <source>
        <dbReference type="SAM" id="Phobius"/>
    </source>
</evidence>
<comment type="caution">
    <text evidence="2">The sequence shown here is derived from an EMBL/GenBank/DDBJ whole genome shotgun (WGS) entry which is preliminary data.</text>
</comment>
<evidence type="ECO:0008006" key="4">
    <source>
        <dbReference type="Google" id="ProtNLM"/>
    </source>
</evidence>
<feature type="transmembrane region" description="Helical" evidence="1">
    <location>
        <begin position="6"/>
        <end position="24"/>
    </location>
</feature>
<protein>
    <recommendedName>
        <fullName evidence="4">FTR1 family iron permease</fullName>
    </recommendedName>
</protein>
<sequence length="261" mass="29434">MLINTIILFLRDALPVFWVMSLLLAQGNSLRKNPRWIFWTVPFGLILAALLMANFAALSNSLMGAGLEWFTFLLHGLIYALVLVHLFLFRSALNHYWQLSATALGVLTISINGSYFLVFLDTYWRTAQHYWSLITGTILGFGVCFSAGILIYLLNYALLQRGRPLIWVLLLLFWSTGQLIFTFNLLAQANIISSTSPIWNTGDWITDSSELGMVLNTLMGYEATPTLLQIIFYLLCILLPLLLFSITERKSGAKHKTGVSE</sequence>
<dbReference type="RefSeq" id="WP_099035058.1">
    <property type="nucleotide sequence ID" value="NZ_BMGJ01000009.1"/>
</dbReference>
<proteinExistence type="predicted"/>
<feature type="transmembrane region" description="Helical" evidence="1">
    <location>
        <begin position="96"/>
        <end position="118"/>
    </location>
</feature>
<evidence type="ECO:0000313" key="3">
    <source>
        <dbReference type="Proteomes" id="UP000614272"/>
    </source>
</evidence>
<accession>A0ABQ1RHS5</accession>
<keyword evidence="1" id="KW-0472">Membrane</keyword>
<gene>
    <name evidence="2" type="ORF">GCM10011357_24610</name>
</gene>